<keyword evidence="3" id="KW-1185">Reference proteome</keyword>
<name>A0A9P5JWU7_9AGAM</name>
<evidence type="ECO:0000313" key="2">
    <source>
        <dbReference type="EMBL" id="KAF8467951.1"/>
    </source>
</evidence>
<feature type="compositionally biased region" description="Basic and acidic residues" evidence="1">
    <location>
        <begin position="80"/>
        <end position="97"/>
    </location>
</feature>
<evidence type="ECO:0000256" key="1">
    <source>
        <dbReference type="SAM" id="MobiDB-lite"/>
    </source>
</evidence>
<dbReference type="Proteomes" id="UP000759537">
    <property type="component" value="Unassembled WGS sequence"/>
</dbReference>
<feature type="region of interest" description="Disordered" evidence="1">
    <location>
        <begin position="334"/>
        <end position="368"/>
    </location>
</feature>
<proteinExistence type="predicted"/>
<feature type="compositionally biased region" description="Low complexity" evidence="1">
    <location>
        <begin position="47"/>
        <end position="58"/>
    </location>
</feature>
<feature type="region of interest" description="Disordered" evidence="1">
    <location>
        <begin position="242"/>
        <end position="299"/>
    </location>
</feature>
<feature type="region of interest" description="Disordered" evidence="1">
    <location>
        <begin position="186"/>
        <end position="217"/>
    </location>
</feature>
<feature type="region of interest" description="Disordered" evidence="1">
    <location>
        <begin position="800"/>
        <end position="824"/>
    </location>
</feature>
<reference evidence="2" key="1">
    <citation type="submission" date="2019-10" db="EMBL/GenBank/DDBJ databases">
        <authorList>
            <consortium name="DOE Joint Genome Institute"/>
            <person name="Kuo A."/>
            <person name="Miyauchi S."/>
            <person name="Kiss E."/>
            <person name="Drula E."/>
            <person name="Kohler A."/>
            <person name="Sanchez-Garcia M."/>
            <person name="Andreopoulos B."/>
            <person name="Barry K.W."/>
            <person name="Bonito G."/>
            <person name="Buee M."/>
            <person name="Carver A."/>
            <person name="Chen C."/>
            <person name="Cichocki N."/>
            <person name="Clum A."/>
            <person name="Culley D."/>
            <person name="Crous P.W."/>
            <person name="Fauchery L."/>
            <person name="Girlanda M."/>
            <person name="Hayes R."/>
            <person name="Keri Z."/>
            <person name="LaButti K."/>
            <person name="Lipzen A."/>
            <person name="Lombard V."/>
            <person name="Magnuson J."/>
            <person name="Maillard F."/>
            <person name="Morin E."/>
            <person name="Murat C."/>
            <person name="Nolan M."/>
            <person name="Ohm R."/>
            <person name="Pangilinan J."/>
            <person name="Pereira M."/>
            <person name="Perotto S."/>
            <person name="Peter M."/>
            <person name="Riley R."/>
            <person name="Sitrit Y."/>
            <person name="Stielow B."/>
            <person name="Szollosi G."/>
            <person name="Zifcakova L."/>
            <person name="Stursova M."/>
            <person name="Spatafora J.W."/>
            <person name="Tedersoo L."/>
            <person name="Vaario L.-M."/>
            <person name="Yamada A."/>
            <person name="Yan M."/>
            <person name="Wang P."/>
            <person name="Xu J."/>
            <person name="Bruns T."/>
            <person name="Baldrian P."/>
            <person name="Vilgalys R."/>
            <person name="Henrissat B."/>
            <person name="Grigoriev I.V."/>
            <person name="Hibbett D."/>
            <person name="Nagy L.G."/>
            <person name="Martin F.M."/>
        </authorList>
    </citation>
    <scope>NUCLEOTIDE SEQUENCE</scope>
    <source>
        <strain evidence="2">Prilba</strain>
    </source>
</reference>
<protein>
    <submittedName>
        <fullName evidence="2">Uncharacterized protein</fullName>
    </submittedName>
</protein>
<feature type="region of interest" description="Disordered" evidence="1">
    <location>
        <begin position="29"/>
        <end position="150"/>
    </location>
</feature>
<dbReference type="EMBL" id="WHVB01000034">
    <property type="protein sequence ID" value="KAF8467951.1"/>
    <property type="molecule type" value="Genomic_DNA"/>
</dbReference>
<feature type="compositionally biased region" description="Polar residues" evidence="1">
    <location>
        <begin position="614"/>
        <end position="624"/>
    </location>
</feature>
<feature type="region of interest" description="Disordered" evidence="1">
    <location>
        <begin position="399"/>
        <end position="418"/>
    </location>
</feature>
<dbReference type="AlphaFoldDB" id="A0A9P5JWU7"/>
<organism evidence="2 3">
    <name type="scientific">Russula ochroleuca</name>
    <dbReference type="NCBI Taxonomy" id="152965"/>
    <lineage>
        <taxon>Eukaryota</taxon>
        <taxon>Fungi</taxon>
        <taxon>Dikarya</taxon>
        <taxon>Basidiomycota</taxon>
        <taxon>Agaricomycotina</taxon>
        <taxon>Agaricomycetes</taxon>
        <taxon>Russulales</taxon>
        <taxon>Russulaceae</taxon>
        <taxon>Russula</taxon>
    </lineage>
</organism>
<evidence type="ECO:0000313" key="3">
    <source>
        <dbReference type="Proteomes" id="UP000759537"/>
    </source>
</evidence>
<feature type="compositionally biased region" description="Polar residues" evidence="1">
    <location>
        <begin position="268"/>
        <end position="281"/>
    </location>
</feature>
<feature type="compositionally biased region" description="Basic and acidic residues" evidence="1">
    <location>
        <begin position="630"/>
        <end position="646"/>
    </location>
</feature>
<feature type="compositionally biased region" description="Basic and acidic residues" evidence="1">
    <location>
        <begin position="350"/>
        <end position="368"/>
    </location>
</feature>
<dbReference type="OrthoDB" id="3357948at2759"/>
<comment type="caution">
    <text evidence="2">The sequence shown here is derived from an EMBL/GenBank/DDBJ whole genome shotgun (WGS) entry which is preliminary data.</text>
</comment>
<gene>
    <name evidence="2" type="ORF">DFH94DRAFT_638715</name>
</gene>
<accession>A0A9P5JWU7</accession>
<feature type="compositionally biased region" description="Polar residues" evidence="1">
    <location>
        <begin position="117"/>
        <end position="131"/>
    </location>
</feature>
<sequence length="1051" mass="115531">MQGNLDIFNDDDYYAHSSLATFSFGAATAHRQPFDPDTPSPLSVRATSESGHSHSTGSIDRTPRPSISNTRGPDDESGEDETRRSRAKMRAIDDGGRRPSLPTNIYTVDRHDADNLPSPSTSRSAEASGSDSDPIASGNASDADFDRGCESGIVDTDVELEGIAPDDTSQNTFGFDQFEEWDIVNPTDRREDASSPVVFADPGSEEDDSDVSETGSRGLANMHRNSIVIRAATARERFLRPSETDSGHVQTNTRAREDSAATVRRPSNADQETSVQITVTGPNRERRPSLPSPNWTMFTNTAGISTTEDSGEGVYQGIDLNYIMSVGASAGSRRSSHSFIAPQSLPLPPPKDKSKDKDKYKKDKSKGKDTLDIAAVQGLIAPPDALPNRQEIAPWAEAGEITGGPRRPSTVTLDDSFAGGLRRLDPGYAERRNEWSFIRERDQVVHPPRDPEGSPRMWDVWRCAQIGKIRLERAILPPCPFFPSSPPDPDKPSQQRLNAEHDVDPNLINNLGGPTTVIHRHSRALAFSIYRHYSLKNYRSGRSRASLTASTRTQRSGEARNTLVMPAHDGILLATKRVQVQFTFTKSTSRLDTHGLLPEDTDNRRDNRHGPPSIHSQLALQDSPGNPPSREAHGPRRIMDLSRLEELDSQTASPRRSQSIRTATSSLDLSSTRGFGYSAPTSPPPMISSASSLSERQLTPHDEVEEDSDGEYPNPIPRTSHAEAFATLDSFAIDQIKNEQVPAPATRRPWFQRIIGPPSGSMQRSSLAPIQPPWMTLVPRSMQEEQDRAIQGLRTSFKDVGLVPSTRPKGGVGIGRKGKGKNKDMLTQVPDDSLYMLLPLWPHETDPASAARERRQRPTRGLDKEQNLYLLVYYVPFDKRGEGNTVKKRSRSRKGDHEPHYPTPLFDARCGFKVVGRLIAHSDLNGSGVRLPVRGLSVTGSLAEAEQGIPPASLREVHSDDFVIGWCLDRSGTIEFVPEGLEKLGLCVPRSGPLLQLHTHPAMQTAEPSKEEEEVVPEPLTAIGRAAIEVVWLGCMALTTFYGLQSRDQRA</sequence>
<feature type="compositionally biased region" description="Polar residues" evidence="1">
    <location>
        <begin position="688"/>
        <end position="697"/>
    </location>
</feature>
<feature type="region of interest" description="Disordered" evidence="1">
    <location>
        <begin position="592"/>
        <end position="716"/>
    </location>
</feature>
<reference evidence="2" key="2">
    <citation type="journal article" date="2020" name="Nat. Commun.">
        <title>Large-scale genome sequencing of mycorrhizal fungi provides insights into the early evolution of symbiotic traits.</title>
        <authorList>
            <person name="Miyauchi S."/>
            <person name="Kiss E."/>
            <person name="Kuo A."/>
            <person name="Drula E."/>
            <person name="Kohler A."/>
            <person name="Sanchez-Garcia M."/>
            <person name="Morin E."/>
            <person name="Andreopoulos B."/>
            <person name="Barry K.W."/>
            <person name="Bonito G."/>
            <person name="Buee M."/>
            <person name="Carver A."/>
            <person name="Chen C."/>
            <person name="Cichocki N."/>
            <person name="Clum A."/>
            <person name="Culley D."/>
            <person name="Crous P.W."/>
            <person name="Fauchery L."/>
            <person name="Girlanda M."/>
            <person name="Hayes R.D."/>
            <person name="Keri Z."/>
            <person name="LaButti K."/>
            <person name="Lipzen A."/>
            <person name="Lombard V."/>
            <person name="Magnuson J."/>
            <person name="Maillard F."/>
            <person name="Murat C."/>
            <person name="Nolan M."/>
            <person name="Ohm R.A."/>
            <person name="Pangilinan J."/>
            <person name="Pereira M.F."/>
            <person name="Perotto S."/>
            <person name="Peter M."/>
            <person name="Pfister S."/>
            <person name="Riley R."/>
            <person name="Sitrit Y."/>
            <person name="Stielow J.B."/>
            <person name="Szollosi G."/>
            <person name="Zifcakova L."/>
            <person name="Stursova M."/>
            <person name="Spatafora J.W."/>
            <person name="Tedersoo L."/>
            <person name="Vaario L.M."/>
            <person name="Yamada A."/>
            <person name="Yan M."/>
            <person name="Wang P."/>
            <person name="Xu J."/>
            <person name="Bruns T."/>
            <person name="Baldrian P."/>
            <person name="Vilgalys R."/>
            <person name="Dunand C."/>
            <person name="Henrissat B."/>
            <person name="Grigoriev I.V."/>
            <person name="Hibbett D."/>
            <person name="Nagy L.G."/>
            <person name="Martin F.M."/>
        </authorList>
    </citation>
    <scope>NUCLEOTIDE SEQUENCE</scope>
    <source>
        <strain evidence="2">Prilba</strain>
    </source>
</reference>
<feature type="compositionally biased region" description="Polar residues" evidence="1">
    <location>
        <begin position="649"/>
        <end position="673"/>
    </location>
</feature>